<sequence length="117" mass="12973">MTSEARQNIRNMIDKLSCQHDIVDIREPTTPLATATLTLTPTFNNEASLSPLGIFSNSKPKNQAFKIGQAHLSIGLASKVEDLIFIENKSPCFFKEIDDALPLAHNAMQMVGIYNRL</sequence>
<comment type="caution">
    <text evidence="1">The sequence shown here is derived from an EMBL/GenBank/DDBJ whole genome shotgun (WGS) entry which is preliminary data.</text>
</comment>
<dbReference type="EMBL" id="MBFR01000330">
    <property type="protein sequence ID" value="PVU89227.1"/>
    <property type="molecule type" value="Genomic_DNA"/>
</dbReference>
<dbReference type="AlphaFoldDB" id="A0A2T9YA89"/>
<name>A0A2T9YA89_9FUNG</name>
<evidence type="ECO:0000313" key="2">
    <source>
        <dbReference type="Proteomes" id="UP000245383"/>
    </source>
</evidence>
<protein>
    <submittedName>
        <fullName evidence="1">Uncharacterized protein</fullName>
    </submittedName>
</protein>
<evidence type="ECO:0000313" key="1">
    <source>
        <dbReference type="EMBL" id="PVU89227.1"/>
    </source>
</evidence>
<proteinExistence type="predicted"/>
<reference evidence="1 2" key="1">
    <citation type="journal article" date="2018" name="MBio">
        <title>Comparative Genomics Reveals the Core Gene Toolbox for the Fungus-Insect Symbiosis.</title>
        <authorList>
            <person name="Wang Y."/>
            <person name="Stata M."/>
            <person name="Wang W."/>
            <person name="Stajich J.E."/>
            <person name="White M.M."/>
            <person name="Moncalvo J.M."/>
        </authorList>
    </citation>
    <scope>NUCLEOTIDE SEQUENCE [LARGE SCALE GENOMIC DNA]</scope>
    <source>
        <strain evidence="1 2">SWE-8-4</strain>
    </source>
</reference>
<gene>
    <name evidence="1" type="ORF">BB561_005478</name>
</gene>
<accession>A0A2T9YA89</accession>
<dbReference type="Proteomes" id="UP000245383">
    <property type="component" value="Unassembled WGS sequence"/>
</dbReference>
<keyword evidence="2" id="KW-1185">Reference proteome</keyword>
<organism evidence="1 2">
    <name type="scientific">Smittium simulii</name>
    <dbReference type="NCBI Taxonomy" id="133385"/>
    <lineage>
        <taxon>Eukaryota</taxon>
        <taxon>Fungi</taxon>
        <taxon>Fungi incertae sedis</taxon>
        <taxon>Zoopagomycota</taxon>
        <taxon>Kickxellomycotina</taxon>
        <taxon>Harpellomycetes</taxon>
        <taxon>Harpellales</taxon>
        <taxon>Legeriomycetaceae</taxon>
        <taxon>Smittium</taxon>
    </lineage>
</organism>